<protein>
    <recommendedName>
        <fullName evidence="4">Lipoprotein</fullName>
    </recommendedName>
</protein>
<evidence type="ECO:0000256" key="1">
    <source>
        <dbReference type="SAM" id="MobiDB-lite"/>
    </source>
</evidence>
<name>A0AAU7GAU0_9MICO</name>
<accession>A0AAU7GAU0</accession>
<feature type="compositionally biased region" description="Basic and acidic residues" evidence="1">
    <location>
        <begin position="119"/>
        <end position="138"/>
    </location>
</feature>
<sequence>MRGYIAALVAVLVATTVTGCVAPPTPFDGERHARDELPSAVAASITDADPSTSRYQGEAAGRSLYLVRGTGSYQICLAFSDGTAEGSGSSCSGGDWLRVTLDDGAAFEVRLTGFPETPRAGEHEISRWLRQVDARPESRDDENDS</sequence>
<evidence type="ECO:0000256" key="2">
    <source>
        <dbReference type="SAM" id="SignalP"/>
    </source>
</evidence>
<evidence type="ECO:0000313" key="3">
    <source>
        <dbReference type="EMBL" id="XBM48002.1"/>
    </source>
</evidence>
<dbReference type="EMBL" id="CP157390">
    <property type="protein sequence ID" value="XBM48002.1"/>
    <property type="molecule type" value="Genomic_DNA"/>
</dbReference>
<gene>
    <name evidence="3" type="ORF">AAME72_18320</name>
</gene>
<organism evidence="3">
    <name type="scientific">Leifsonia sp. NPDC080035</name>
    <dbReference type="NCBI Taxonomy" id="3143936"/>
    <lineage>
        <taxon>Bacteria</taxon>
        <taxon>Bacillati</taxon>
        <taxon>Actinomycetota</taxon>
        <taxon>Actinomycetes</taxon>
        <taxon>Micrococcales</taxon>
        <taxon>Microbacteriaceae</taxon>
        <taxon>Leifsonia</taxon>
    </lineage>
</organism>
<dbReference type="RefSeq" id="WP_348787962.1">
    <property type="nucleotide sequence ID" value="NZ_CP157390.1"/>
</dbReference>
<keyword evidence="2" id="KW-0732">Signal</keyword>
<reference evidence="3" key="1">
    <citation type="submission" date="2024-05" db="EMBL/GenBank/DDBJ databases">
        <title>The Natural Products Discovery Center: Release of the First 8490 Sequenced Strains for Exploring Actinobacteria Biosynthetic Diversity.</title>
        <authorList>
            <person name="Kalkreuter E."/>
            <person name="Kautsar S.A."/>
            <person name="Yang D."/>
            <person name="Bader C.D."/>
            <person name="Teijaro C.N."/>
            <person name="Fluegel L."/>
            <person name="Davis C.M."/>
            <person name="Simpson J.R."/>
            <person name="Lauterbach L."/>
            <person name="Steele A.D."/>
            <person name="Gui C."/>
            <person name="Meng S."/>
            <person name="Li G."/>
            <person name="Viehrig K."/>
            <person name="Ye F."/>
            <person name="Su P."/>
            <person name="Kiefer A.F."/>
            <person name="Nichols A."/>
            <person name="Cepeda A.J."/>
            <person name="Yan W."/>
            <person name="Fan B."/>
            <person name="Jiang Y."/>
            <person name="Adhikari A."/>
            <person name="Zheng C.-J."/>
            <person name="Schuster L."/>
            <person name="Cowan T.M."/>
            <person name="Smanski M.J."/>
            <person name="Chevrette M.G."/>
            <person name="de Carvalho L.P.S."/>
            <person name="Shen B."/>
        </authorList>
    </citation>
    <scope>NUCLEOTIDE SEQUENCE</scope>
    <source>
        <strain evidence="3">NPDC080035</strain>
    </source>
</reference>
<dbReference type="PROSITE" id="PS51257">
    <property type="entry name" value="PROKAR_LIPOPROTEIN"/>
    <property type="match status" value="1"/>
</dbReference>
<feature type="region of interest" description="Disordered" evidence="1">
    <location>
        <begin position="118"/>
        <end position="145"/>
    </location>
</feature>
<evidence type="ECO:0008006" key="4">
    <source>
        <dbReference type="Google" id="ProtNLM"/>
    </source>
</evidence>
<feature type="signal peptide" evidence="2">
    <location>
        <begin position="1"/>
        <end position="22"/>
    </location>
</feature>
<proteinExistence type="predicted"/>
<feature type="chain" id="PRO_5043369350" description="Lipoprotein" evidence="2">
    <location>
        <begin position="23"/>
        <end position="145"/>
    </location>
</feature>
<dbReference type="AlphaFoldDB" id="A0AAU7GAU0"/>